<dbReference type="GeneID" id="63865012"/>
<keyword evidence="7 9" id="KW-0472">Membrane</keyword>
<dbReference type="InterPro" id="IPR003689">
    <property type="entry name" value="ZIP"/>
</dbReference>
<protein>
    <recommendedName>
        <fullName evidence="3">Autophagy-related protein 14</fullName>
    </recommendedName>
</protein>
<dbReference type="GO" id="GO:0032991">
    <property type="term" value="C:protein-containing complex"/>
    <property type="evidence" value="ECO:0007669"/>
    <property type="project" value="UniProtKB-ARBA"/>
</dbReference>
<dbReference type="EMBL" id="KZ824709">
    <property type="protein sequence ID" value="RAK71797.1"/>
    <property type="molecule type" value="Genomic_DNA"/>
</dbReference>
<accession>A0A8G1RDJ5</accession>
<comment type="similarity">
    <text evidence="2">Belongs to the ATG14 family.</text>
</comment>
<evidence type="ECO:0000256" key="8">
    <source>
        <dbReference type="SAM" id="MobiDB-lite"/>
    </source>
</evidence>
<evidence type="ECO:0000256" key="3">
    <source>
        <dbReference type="ARBA" id="ARBA00013807"/>
    </source>
</evidence>
<dbReference type="Proteomes" id="UP000249789">
    <property type="component" value="Unassembled WGS sequence"/>
</dbReference>
<keyword evidence="6" id="KW-0175">Coiled coil</keyword>
<feature type="region of interest" description="Disordered" evidence="8">
    <location>
        <begin position="271"/>
        <end position="305"/>
    </location>
</feature>
<dbReference type="Pfam" id="PF02535">
    <property type="entry name" value="Zip"/>
    <property type="match status" value="1"/>
</dbReference>
<evidence type="ECO:0000256" key="1">
    <source>
        <dbReference type="ARBA" id="ARBA00004141"/>
    </source>
</evidence>
<dbReference type="GO" id="GO:0005886">
    <property type="term" value="C:plasma membrane"/>
    <property type="evidence" value="ECO:0007669"/>
    <property type="project" value="TreeGrafter"/>
</dbReference>
<feature type="transmembrane region" description="Helical" evidence="9">
    <location>
        <begin position="923"/>
        <end position="946"/>
    </location>
</feature>
<organism evidence="10 11">
    <name type="scientific">Aspergillus fijiensis CBS 313.89</name>
    <dbReference type="NCBI Taxonomy" id="1448319"/>
    <lineage>
        <taxon>Eukaryota</taxon>
        <taxon>Fungi</taxon>
        <taxon>Dikarya</taxon>
        <taxon>Ascomycota</taxon>
        <taxon>Pezizomycotina</taxon>
        <taxon>Eurotiomycetes</taxon>
        <taxon>Eurotiomycetidae</taxon>
        <taxon>Eurotiales</taxon>
        <taxon>Aspergillaceae</taxon>
        <taxon>Aspergillus</taxon>
    </lineage>
</organism>
<proteinExistence type="inferred from homology"/>
<sequence length="985" mass="108472">MSCHICSRPPTSNLRCICSTCARNRLYQLRIEYSELLLEKESIKQQIEAAVLLSKLGEDPTENESISDVCLDGVFPSWVSRRIVEKEAGSSAKVTLLTNHIEGLVGDIREKRLEISRRRVSLARRQSDAESANYQLFERETAILASIQNSIKRTDHLWHSLHSKTTEARIFLCREAANLYDLRQGVKRVDGAVRETYTIGGMHLVDLRHMNGISPAHISTALSYIAQLLVLVSHYLSLRLPAEITLPHRNYPLPTIFAPSASYLLRDVGSKLPSAQQPAPDPMEPQRLDSHRLSRPRPLSIDKSLPRLAKEDPGTYALFLEGATLLAWNVAWLCRTQGLNSMSESWEEICDMGKNLWQLLVAPPAQQSTLMRAFAGRDIHVKVKTSKVSPKTSIQRTVSFPMLGHYSHGTAHSFLGAAEGAEFMRTWRLPSPTRVIDKLKSTLMGELASAEWELLERRELDDMAHGRSSSVSQSSSIIPVSTYKMGSVDADAVSETCDLEVSSGAGNTSRLKGMSGWTKLRSRYSTTPSYCGQNHGEVLLTARPKSAISLLIASIPDTLLRAEIARRTSNDSAATCGSKERGAYNTPIHVLALFLILVLSTLACSFPVLARRFPRLPIPRRFLFISRHFGTGVLIATAFVHLLPTAFISLTDPCLPRFWSETYRAMAGFVAMISVFVVVLVEMFFALKGAGHVHGSEYDKLMNDVGIDLASRGLHDDLENEHEPGGHVYLGRLEAYHSTDAVPPSSISNIGTSTNEPTLSSTLRLTELSDGIDFARPHHHATSPLGRKSDQMHRRSSSSDRQTRADLHQRTNMESSRHNPQRQLLQCLLLEAGILFHSIFIGMALSVATGTSFIVLLVAICFHQTFEGFALGSRIASLIPDLFAPSSMKPWLMSLAYGTTTPIGQAIGLILHNFYDPASTTGLLMVGITNAISSGLLLFAGLVELLAEDFLSETSYATLRGRRRIEACVAVLAGALLMAVVGAFA</sequence>
<evidence type="ECO:0000256" key="6">
    <source>
        <dbReference type="ARBA" id="ARBA00023054"/>
    </source>
</evidence>
<dbReference type="Pfam" id="PF10186">
    <property type="entry name" value="ATG14"/>
    <property type="match status" value="1"/>
</dbReference>
<evidence type="ECO:0000256" key="2">
    <source>
        <dbReference type="ARBA" id="ARBA00009574"/>
    </source>
</evidence>
<dbReference type="OrthoDB" id="16772at2759"/>
<dbReference type="PANTHER" id="PTHR11040">
    <property type="entry name" value="ZINC/IRON TRANSPORTER"/>
    <property type="match status" value="1"/>
</dbReference>
<dbReference type="PANTHER" id="PTHR11040:SF60">
    <property type="entry name" value="FAMILY ZINC TRANSPORTER, PUTATIVE (AFU_ORTHOLOGUE AFUA_8G04010)-RELATED"/>
    <property type="match status" value="1"/>
</dbReference>
<evidence type="ECO:0000256" key="5">
    <source>
        <dbReference type="ARBA" id="ARBA00022989"/>
    </source>
</evidence>
<evidence type="ECO:0000313" key="10">
    <source>
        <dbReference type="EMBL" id="RAK71797.1"/>
    </source>
</evidence>
<evidence type="ECO:0000256" key="9">
    <source>
        <dbReference type="SAM" id="Phobius"/>
    </source>
</evidence>
<evidence type="ECO:0000313" key="11">
    <source>
        <dbReference type="Proteomes" id="UP000249789"/>
    </source>
</evidence>
<feature type="transmembrane region" description="Helical" evidence="9">
    <location>
        <begin position="967"/>
        <end position="984"/>
    </location>
</feature>
<feature type="region of interest" description="Disordered" evidence="8">
    <location>
        <begin position="776"/>
        <end position="818"/>
    </location>
</feature>
<gene>
    <name evidence="10" type="ORF">BO72DRAFT_481454</name>
</gene>
<name>A0A8G1RDJ5_9EURO</name>
<dbReference type="GO" id="GO:0005385">
    <property type="term" value="F:zinc ion transmembrane transporter activity"/>
    <property type="evidence" value="ECO:0007669"/>
    <property type="project" value="TreeGrafter"/>
</dbReference>
<dbReference type="AlphaFoldDB" id="A0A8G1RDJ5"/>
<feature type="transmembrane region" description="Helical" evidence="9">
    <location>
        <begin position="663"/>
        <end position="687"/>
    </location>
</feature>
<dbReference type="GO" id="GO:0005737">
    <property type="term" value="C:cytoplasm"/>
    <property type="evidence" value="ECO:0007669"/>
    <property type="project" value="UniProtKB-ARBA"/>
</dbReference>
<evidence type="ECO:0000256" key="4">
    <source>
        <dbReference type="ARBA" id="ARBA00022692"/>
    </source>
</evidence>
<feature type="transmembrane region" description="Helical" evidence="9">
    <location>
        <begin position="622"/>
        <end position="643"/>
    </location>
</feature>
<comment type="subcellular location">
    <subcellularLocation>
        <location evidence="1">Membrane</location>
        <topology evidence="1">Multi-pass membrane protein</topology>
    </subcellularLocation>
</comment>
<feature type="transmembrane region" description="Helical" evidence="9">
    <location>
        <begin position="588"/>
        <end position="610"/>
    </location>
</feature>
<feature type="compositionally biased region" description="Basic and acidic residues" evidence="8">
    <location>
        <begin position="787"/>
        <end position="817"/>
    </location>
</feature>
<keyword evidence="4 9" id="KW-0812">Transmembrane</keyword>
<dbReference type="RefSeq" id="XP_040795809.1">
    <property type="nucleotide sequence ID" value="XM_040947679.1"/>
</dbReference>
<keyword evidence="11" id="KW-1185">Reference proteome</keyword>
<reference evidence="10 11" key="1">
    <citation type="submission" date="2018-02" db="EMBL/GenBank/DDBJ databases">
        <title>The genomes of Aspergillus section Nigri reveals drivers in fungal speciation.</title>
        <authorList>
            <consortium name="DOE Joint Genome Institute"/>
            <person name="Vesth T.C."/>
            <person name="Nybo J."/>
            <person name="Theobald S."/>
            <person name="Brandl J."/>
            <person name="Frisvad J.C."/>
            <person name="Nielsen K.F."/>
            <person name="Lyhne E.K."/>
            <person name="Kogle M.E."/>
            <person name="Kuo A."/>
            <person name="Riley R."/>
            <person name="Clum A."/>
            <person name="Nolan M."/>
            <person name="Lipzen A."/>
            <person name="Salamov A."/>
            <person name="Henrissat B."/>
            <person name="Wiebenga A."/>
            <person name="De vries R.P."/>
            <person name="Grigoriev I.V."/>
            <person name="Mortensen U.H."/>
            <person name="Andersen M.R."/>
            <person name="Baker S.E."/>
        </authorList>
    </citation>
    <scope>NUCLEOTIDE SEQUENCE [LARGE SCALE GENOMIC DNA]</scope>
    <source>
        <strain evidence="10 11">CBS 313.89</strain>
    </source>
</reference>
<dbReference type="InterPro" id="IPR018791">
    <property type="entry name" value="UV_resistance/autophagy_Atg14"/>
</dbReference>
<dbReference type="VEuPathDB" id="FungiDB:BO72DRAFT_481454"/>
<evidence type="ECO:0000256" key="7">
    <source>
        <dbReference type="ARBA" id="ARBA00023136"/>
    </source>
</evidence>
<keyword evidence="5 9" id="KW-1133">Transmembrane helix</keyword>